<dbReference type="AlphaFoldDB" id="A0A875S5N2"/>
<dbReference type="RefSeq" id="XP_038778069.1">
    <property type="nucleotide sequence ID" value="XM_038922141.1"/>
</dbReference>
<dbReference type="KEGG" id="bnn:FOA43_001834"/>
<accession>A0A875S5N2</accession>
<dbReference type="GeneID" id="62195235"/>
<dbReference type="InterPro" id="IPR036291">
    <property type="entry name" value="NAD(P)-bd_dom_sf"/>
</dbReference>
<dbReference type="OrthoDB" id="275457at2759"/>
<reference evidence="2" key="1">
    <citation type="submission" date="2020-10" db="EMBL/GenBank/DDBJ databases">
        <authorList>
            <person name="Roach M.J.R."/>
        </authorList>
    </citation>
    <scope>NUCLEOTIDE SEQUENCE</scope>
    <source>
        <strain evidence="2">CBS 1945</strain>
    </source>
</reference>
<dbReference type="InterPro" id="IPR001509">
    <property type="entry name" value="Epimerase_deHydtase"/>
</dbReference>
<dbReference type="InterPro" id="IPR051207">
    <property type="entry name" value="ComplexI_NDUFA9_subunit"/>
</dbReference>
<dbReference type="EMBL" id="CP064812">
    <property type="protein sequence ID" value="QPG74504.1"/>
    <property type="molecule type" value="Genomic_DNA"/>
</dbReference>
<dbReference type="GO" id="GO:0005739">
    <property type="term" value="C:mitochondrion"/>
    <property type="evidence" value="ECO:0007669"/>
    <property type="project" value="TreeGrafter"/>
</dbReference>
<keyword evidence="3" id="KW-1185">Reference proteome</keyword>
<proteinExistence type="predicted"/>
<feature type="domain" description="NAD-dependent epimerase/dehydratase" evidence="1">
    <location>
        <begin position="62"/>
        <end position="214"/>
    </location>
</feature>
<evidence type="ECO:0000313" key="3">
    <source>
        <dbReference type="Proteomes" id="UP000662931"/>
    </source>
</evidence>
<dbReference type="CDD" id="cd05271">
    <property type="entry name" value="NDUFA9_like_SDR_a"/>
    <property type="match status" value="1"/>
</dbReference>
<evidence type="ECO:0000259" key="1">
    <source>
        <dbReference type="Pfam" id="PF01370"/>
    </source>
</evidence>
<organism evidence="2 3">
    <name type="scientific">Eeniella nana</name>
    <name type="common">Yeast</name>
    <name type="synonym">Brettanomyces nanus</name>
    <dbReference type="NCBI Taxonomy" id="13502"/>
    <lineage>
        <taxon>Eukaryota</taxon>
        <taxon>Fungi</taxon>
        <taxon>Dikarya</taxon>
        <taxon>Ascomycota</taxon>
        <taxon>Saccharomycotina</taxon>
        <taxon>Pichiomycetes</taxon>
        <taxon>Pichiales</taxon>
        <taxon>Pichiaceae</taxon>
        <taxon>Brettanomyces</taxon>
    </lineage>
</organism>
<dbReference type="SUPFAM" id="SSF51735">
    <property type="entry name" value="NAD(P)-binding Rossmann-fold domains"/>
    <property type="match status" value="1"/>
</dbReference>
<dbReference type="PANTHER" id="PTHR12126:SF11">
    <property type="entry name" value="NADH DEHYDROGENASE [UBIQUINONE] 1 ALPHA SUBCOMPLEX SUBUNIT 9, MITOCHONDRIAL"/>
    <property type="match status" value="1"/>
</dbReference>
<dbReference type="PANTHER" id="PTHR12126">
    <property type="entry name" value="NADH-UBIQUINONE OXIDOREDUCTASE 39 KDA SUBUNIT-RELATED"/>
    <property type="match status" value="1"/>
</dbReference>
<sequence length="404" mass="45932">MFNRFSREIRGAHLNAVSQLQHTRNIYRFPLKSDINITKNGKTHIAVGQGGRSSRTGYTVSIFGVTGFLGKILVSKLAKHGTNIVAPFRNGRSKRPLKVNGDLGVVNFHEFDIRNVKSIEECVAHSDVVINLLGSSLNTKNFSMADANIEATRRIAKAAKDYNVDRFIQVSSYNADVNSKSEFFATKGIGEQVAKEYYPDATIVRPSPMYGHNSTMLNQLLPLRVFGDNILFKQEIYPTHVQQVAEALERITFDDSTLGQTYELYGPERYSRRELREMLKYMTHIGMLGYFPAAAGYYMPANKLAVKFWCWFNEKFSPSMESFNIDSYRRAFIDQVIDPKAFTYKDLGLIPDDMADFLYTYIKPHIVASSQALNRTVYGRDDVLKLRDYVNTPRNSLDLLDVKS</sequence>
<dbReference type="GO" id="GO:0044877">
    <property type="term" value="F:protein-containing complex binding"/>
    <property type="evidence" value="ECO:0007669"/>
    <property type="project" value="TreeGrafter"/>
</dbReference>
<protein>
    <recommendedName>
        <fullName evidence="1">NAD-dependent epimerase/dehydratase domain-containing protein</fullName>
    </recommendedName>
</protein>
<dbReference type="Gene3D" id="3.40.50.720">
    <property type="entry name" value="NAD(P)-binding Rossmann-like Domain"/>
    <property type="match status" value="1"/>
</dbReference>
<dbReference type="Pfam" id="PF01370">
    <property type="entry name" value="Epimerase"/>
    <property type="match status" value="1"/>
</dbReference>
<evidence type="ECO:0000313" key="2">
    <source>
        <dbReference type="EMBL" id="QPG74504.1"/>
    </source>
</evidence>
<name>A0A875S5N2_EENNA</name>
<dbReference type="Proteomes" id="UP000662931">
    <property type="component" value="Chromosome 1"/>
</dbReference>
<gene>
    <name evidence="2" type="ORF">FOA43_001834</name>
</gene>